<dbReference type="InterPro" id="IPR011010">
    <property type="entry name" value="DNA_brk_join_enz"/>
</dbReference>
<dbReference type="RefSeq" id="XP_008894808.1">
    <property type="nucleotide sequence ID" value="XM_008896560.1"/>
</dbReference>
<evidence type="ECO:0000256" key="1">
    <source>
        <dbReference type="ARBA" id="ARBA00023125"/>
    </source>
</evidence>
<dbReference type="GO" id="GO:0015074">
    <property type="term" value="P:DNA integration"/>
    <property type="evidence" value="ECO:0007669"/>
    <property type="project" value="InterPro"/>
</dbReference>
<dbReference type="STRING" id="761204.W2R7G7"/>
<keyword evidence="2" id="KW-0233">DNA recombination</keyword>
<dbReference type="Proteomes" id="UP000018817">
    <property type="component" value="Unassembled WGS sequence"/>
</dbReference>
<feature type="region of interest" description="Disordered" evidence="3">
    <location>
        <begin position="588"/>
        <end position="608"/>
    </location>
</feature>
<dbReference type="SUPFAM" id="SSF47823">
    <property type="entry name" value="lambda integrase-like, N-terminal domain"/>
    <property type="match status" value="1"/>
</dbReference>
<organism evidence="4 5">
    <name type="scientific">Phytophthora nicotianae (strain INRA-310)</name>
    <name type="common">Phytophthora parasitica</name>
    <dbReference type="NCBI Taxonomy" id="761204"/>
    <lineage>
        <taxon>Eukaryota</taxon>
        <taxon>Sar</taxon>
        <taxon>Stramenopiles</taxon>
        <taxon>Oomycota</taxon>
        <taxon>Peronosporomycetes</taxon>
        <taxon>Peronosporales</taxon>
        <taxon>Peronosporaceae</taxon>
        <taxon>Phytophthora</taxon>
    </lineage>
</organism>
<dbReference type="InterPro" id="IPR052925">
    <property type="entry name" value="Phage_Integrase-like_Recomb"/>
</dbReference>
<evidence type="ECO:0008006" key="6">
    <source>
        <dbReference type="Google" id="ProtNLM"/>
    </source>
</evidence>
<name>W2R7G7_PHYN3</name>
<dbReference type="InterPro" id="IPR010998">
    <property type="entry name" value="Integrase_recombinase_N"/>
</dbReference>
<dbReference type="GO" id="GO:0003677">
    <property type="term" value="F:DNA binding"/>
    <property type="evidence" value="ECO:0007669"/>
    <property type="project" value="UniProtKB-KW"/>
</dbReference>
<feature type="region of interest" description="Disordered" evidence="3">
    <location>
        <begin position="283"/>
        <end position="321"/>
    </location>
</feature>
<dbReference type="PANTHER" id="PTHR34605">
    <property type="entry name" value="PHAGE_INTEGRASE DOMAIN-CONTAINING PROTEIN"/>
    <property type="match status" value="1"/>
</dbReference>
<dbReference type="InterPro" id="IPR013762">
    <property type="entry name" value="Integrase-like_cat_sf"/>
</dbReference>
<feature type="compositionally biased region" description="Basic and acidic residues" evidence="3">
    <location>
        <begin position="298"/>
        <end position="318"/>
    </location>
</feature>
<reference evidence="4 5" key="2">
    <citation type="submission" date="2013-11" db="EMBL/GenBank/DDBJ databases">
        <title>The Genome Sequence of Phytophthora parasitica INRA-310.</title>
        <authorList>
            <consortium name="The Broad Institute Genomics Platform"/>
            <person name="Russ C."/>
            <person name="Tyler B."/>
            <person name="Panabieres F."/>
            <person name="Shan W."/>
            <person name="Tripathy S."/>
            <person name="Grunwald N."/>
            <person name="Machado M."/>
            <person name="Johnson C.S."/>
            <person name="Arredondo F."/>
            <person name="Hong C."/>
            <person name="Coffey M."/>
            <person name="Young S.K."/>
            <person name="Zeng Q."/>
            <person name="Gargeya S."/>
            <person name="Fitzgerald M."/>
            <person name="Abouelleil A."/>
            <person name="Alvarado L."/>
            <person name="Chapman S.B."/>
            <person name="Gainer-Dewar J."/>
            <person name="Goldberg J."/>
            <person name="Griggs A."/>
            <person name="Gujja S."/>
            <person name="Hansen M."/>
            <person name="Howarth C."/>
            <person name="Imamovic A."/>
            <person name="Ireland A."/>
            <person name="Larimer J."/>
            <person name="McCowan C."/>
            <person name="Murphy C."/>
            <person name="Pearson M."/>
            <person name="Poon T.W."/>
            <person name="Priest M."/>
            <person name="Roberts A."/>
            <person name="Saif S."/>
            <person name="Shea T."/>
            <person name="Sykes S."/>
            <person name="Wortman J."/>
            <person name="Nusbaum C."/>
            <person name="Birren B."/>
        </authorList>
    </citation>
    <scope>NUCLEOTIDE SEQUENCE [LARGE SCALE GENOMIC DNA]</scope>
    <source>
        <strain evidence="4 5">INRA-310</strain>
    </source>
</reference>
<accession>W2R7G7</accession>
<dbReference type="VEuPathDB" id="FungiDB:PPTG_21307"/>
<dbReference type="GO" id="GO:0006310">
    <property type="term" value="P:DNA recombination"/>
    <property type="evidence" value="ECO:0007669"/>
    <property type="project" value="UniProtKB-KW"/>
</dbReference>
<evidence type="ECO:0000313" key="5">
    <source>
        <dbReference type="Proteomes" id="UP000018817"/>
    </source>
</evidence>
<evidence type="ECO:0000313" key="4">
    <source>
        <dbReference type="EMBL" id="ETN20460.1"/>
    </source>
</evidence>
<dbReference type="PANTHER" id="PTHR34605:SF3">
    <property type="entry name" value="P CELL-TYPE AGGLUTINATION PROTEIN MAP4-LIKE-RELATED"/>
    <property type="match status" value="1"/>
</dbReference>
<evidence type="ECO:0000256" key="2">
    <source>
        <dbReference type="ARBA" id="ARBA00023172"/>
    </source>
</evidence>
<evidence type="ECO:0000256" key="3">
    <source>
        <dbReference type="SAM" id="MobiDB-lite"/>
    </source>
</evidence>
<dbReference type="Gene3D" id="1.10.443.10">
    <property type="entry name" value="Intergrase catalytic core"/>
    <property type="match status" value="1"/>
</dbReference>
<proteinExistence type="predicted"/>
<sequence length="1687" mass="187639">MPNLRIRSSSSSGSDIAPAAIFSLFSPSALQTDGYAYGKVVDGGVDDEGMMQVSRLNNGRWASLPVLATSRPLAEIQGREVTADEAHSGIGTYVGCCVCIARLLPQSPRVWDYGVVTDYTWDTNAAAGTLHITFRSESESIPFREDAIEVLPIPIYALRPCLGIPVLTLIETDMRNRHASVLNHFMGTGCRATRNSSNILRKVGAVPVEEAQHIPLFDSSSNCVRTVSIKYALDFSYFSGNNRRRPQRVTRGDTIFSEPQAPTAAVQEEPPTQSDAAVVDYLPGQLSDSDDSDSSLSSERRGQEVPHLREPKRVRDGFGTDNDDIQSLKRLKMSYLNNPSMLRSIDQLIAVRESSVSSATTSDLVGFATSTTSASAQFRPSATQRTVHRQLVNGTYALMDAQLLLETIQVQHEQFSFLLHPSILRAMFSWEFGLRRLSIMHFAPVTEYFRRNYSSTHDMTDFSRSSALPQALVPAHLSDVIDALDCLGLAVNMVFLPYVSDLVDAARKLVVLLKSQQGFTSAIGRGELVHWINGRLERFRGRLALQHLEEAKAVRLQFSVSDPSFIRVTQIITAACVQDLRAQQVLPQQLTAPPQSRKSTRGKAALPSQRVPVPQSVLDALPTLNGKSLCMRYLSKSPCPSRSEGCYAKKRGHFTPESLPDIVFDFIQHNYGGLKEEFAAVKQPKPPDVVQPSTQVPLESILCREERSFTSIAESGNYSVDFPSTAPEARGVGADVMPQVDIGEARSTVIGIPAPLAQHGHEYQVTHRAGKHARQNDDTHLDASESRQLEMAKAAFLQRANCKYMATFTARQRLLDLHRDRVAAAVASALQHHGIQLPSTSPRTVTSNGTITHLIDREKQRAYSTFIRRSKMQLPEVGARHLWDDIVTHGVRPRWNSQFQQQRTPPRNHVSATSCLNELVEKIRKGQDSDKYLVLDIDLLAELEGITCSFFGAVEKSSPDTSHQVHAIHDLSYPELASVNDNTAVDDSVIVTYDGHQALARRILEVEDEFPDDAMILSDNVRHLGDRSVLSIWLAALAAALLDGWSSNYAPLCGISTNMASPAFGSGNTVRFILGPEAINEEKFTLWFKRGKALGLLWDIPNGSLAMPRDKVAKALGRVNALLESTVTSRSQVYKLLESLRHVVTCVRSGTPFFQSLAALTYSTRRSVQIPVTDAVRDDLNWFRIILGAADLNSIPLSRFTNSQRVDFDIYMDASNYGLCALFPARREFLQVQFDEMELQSIEEFRCTGSGDLGINLRELMSAAFASIVWCKYWTGTSRHHLKHVRFWIDNKAAVSWNNRRSSRNKTAQTVLRILSVLETINSFYTTAEHISGADNTMADADRECADPSYIKETLQSLGALLRAGALAESSRTHYQRYWKQWIDWCRWMSYPEWLSDQDNNGNASQLGSFAVFLWRYGMNKSAQGNTYSTICAKLCAVRWYHKNNLGYDPGDNASHSILLRGIRRFTKPVAKQYPLSVDLLKTITSSLNLQEARSRLLWGGILLGYFFLLRRSEYLCIGSKHHGYIIRLQDISLYDKAGRICRSRTATPVGIRLTGAKNNQFGREEVRYHEKSGDATICPVLAARWIFKGAKEFNTRPEQPALSINHNTAITAKEVANVIKRAAEARGMDSTRFLTHSVRIGGATALLNAGADKLAIKLLGRWMSSAYEDYPVLTAQGTPGMSRLMC</sequence>
<gene>
    <name evidence="4" type="ORF">PPTG_21307</name>
</gene>
<dbReference type="SUPFAM" id="SSF56349">
    <property type="entry name" value="DNA breaking-rejoining enzymes"/>
    <property type="match status" value="1"/>
</dbReference>
<dbReference type="Gene3D" id="1.10.150.130">
    <property type="match status" value="1"/>
</dbReference>
<keyword evidence="1" id="KW-0238">DNA-binding</keyword>
<reference evidence="5" key="1">
    <citation type="submission" date="2011-12" db="EMBL/GenBank/DDBJ databases">
        <authorList>
            <consortium name="The Broad Institute Genome Sequencing Platform"/>
            <person name="Russ C."/>
            <person name="Tyler B."/>
            <person name="Panabieres F."/>
            <person name="Shan W."/>
            <person name="Tripathy S."/>
            <person name="Grunwald N."/>
            <person name="Machado M."/>
            <person name="Young S.K."/>
            <person name="Zeng Q."/>
            <person name="Gargeya S."/>
            <person name="Fitzgerald M."/>
            <person name="Haas B."/>
            <person name="Abouelleil A."/>
            <person name="Alvarado L."/>
            <person name="Arachchi H.M."/>
            <person name="Berlin A."/>
            <person name="Chapman S.B."/>
            <person name="Gearin G."/>
            <person name="Goldberg J."/>
            <person name="Griggs A."/>
            <person name="Gujja S."/>
            <person name="Hansen M."/>
            <person name="Heiman D."/>
            <person name="Howarth C."/>
            <person name="Larimer J."/>
            <person name="Lui A."/>
            <person name="MacDonald P.J.P."/>
            <person name="McCowen C."/>
            <person name="Montmayeur A."/>
            <person name="Murphy C."/>
            <person name="Neiman D."/>
            <person name="Pearson M."/>
            <person name="Priest M."/>
            <person name="Roberts A."/>
            <person name="Saif S."/>
            <person name="Shea T."/>
            <person name="Sisk P."/>
            <person name="Stolte C."/>
            <person name="Sykes S."/>
            <person name="Wortman J."/>
            <person name="Nusbaum C."/>
            <person name="Birren B."/>
        </authorList>
    </citation>
    <scope>NUCLEOTIDE SEQUENCE [LARGE SCALE GENOMIC DNA]</scope>
    <source>
        <strain evidence="5">INRA-310</strain>
    </source>
</reference>
<protein>
    <recommendedName>
        <fullName evidence="6">Tyr recombinase domain-containing protein</fullName>
    </recommendedName>
</protein>
<feature type="compositionally biased region" description="Polar residues" evidence="3">
    <location>
        <begin position="588"/>
        <end position="597"/>
    </location>
</feature>
<dbReference type="EMBL" id="KI669564">
    <property type="protein sequence ID" value="ETN20460.1"/>
    <property type="molecule type" value="Genomic_DNA"/>
</dbReference>
<dbReference type="GeneID" id="20189906"/>